<dbReference type="GO" id="GO:0003677">
    <property type="term" value="F:DNA binding"/>
    <property type="evidence" value="ECO:0007669"/>
    <property type="project" value="UniProtKB-KW"/>
</dbReference>
<evidence type="ECO:0000313" key="4">
    <source>
        <dbReference type="Proteomes" id="UP000215509"/>
    </source>
</evidence>
<sequence length="180" mass="20066">MNSIGDSIRKARKKQKLTLRDVSEAASISLSFLSEIERDKANPSMSVLKRIGNALQINFRDLLANDERSLVVRKNERNPLVQSEGSRISWYALSQGNSNKMGPLWGVLEEGGASGEIGVGHSEGEEFTFVVSGKLEIYIGNDRYVLEEGDSIYYDATIPHRYKNIWKGETILLSVSTPPF</sequence>
<dbReference type="Pfam" id="PF07883">
    <property type="entry name" value="Cupin_2"/>
    <property type="match status" value="1"/>
</dbReference>
<dbReference type="InterPro" id="IPR010982">
    <property type="entry name" value="Lambda_DNA-bd_dom_sf"/>
</dbReference>
<protein>
    <submittedName>
        <fullName evidence="3">XRE family transcriptional regulator</fullName>
    </submittedName>
</protein>
<dbReference type="InterPro" id="IPR014710">
    <property type="entry name" value="RmlC-like_jellyroll"/>
</dbReference>
<name>A0A229UJ11_9BACL</name>
<dbReference type="EMBL" id="NMQW01000053">
    <property type="protein sequence ID" value="OXM82899.1"/>
    <property type="molecule type" value="Genomic_DNA"/>
</dbReference>
<keyword evidence="4" id="KW-1185">Reference proteome</keyword>
<dbReference type="SUPFAM" id="SSF51182">
    <property type="entry name" value="RmlC-like cupins"/>
    <property type="match status" value="1"/>
</dbReference>
<dbReference type="SMART" id="SM00530">
    <property type="entry name" value="HTH_XRE"/>
    <property type="match status" value="1"/>
</dbReference>
<evidence type="ECO:0000256" key="1">
    <source>
        <dbReference type="ARBA" id="ARBA00023125"/>
    </source>
</evidence>
<reference evidence="3 4" key="1">
    <citation type="submission" date="2017-07" db="EMBL/GenBank/DDBJ databases">
        <title>Genome sequencing and assembly of Paenibacillus rigui.</title>
        <authorList>
            <person name="Mayilraj S."/>
        </authorList>
    </citation>
    <scope>NUCLEOTIDE SEQUENCE [LARGE SCALE GENOMIC DNA]</scope>
    <source>
        <strain evidence="3 4">JCM 16352</strain>
    </source>
</reference>
<dbReference type="InterPro" id="IPR013096">
    <property type="entry name" value="Cupin_2"/>
</dbReference>
<dbReference type="AlphaFoldDB" id="A0A229UJ11"/>
<dbReference type="PROSITE" id="PS50943">
    <property type="entry name" value="HTH_CROC1"/>
    <property type="match status" value="1"/>
</dbReference>
<dbReference type="Pfam" id="PF01381">
    <property type="entry name" value="HTH_3"/>
    <property type="match status" value="1"/>
</dbReference>
<gene>
    <name evidence="3" type="ORF">CF651_28210</name>
</gene>
<organism evidence="3 4">
    <name type="scientific">Paenibacillus rigui</name>
    <dbReference type="NCBI Taxonomy" id="554312"/>
    <lineage>
        <taxon>Bacteria</taxon>
        <taxon>Bacillati</taxon>
        <taxon>Bacillota</taxon>
        <taxon>Bacilli</taxon>
        <taxon>Bacillales</taxon>
        <taxon>Paenibacillaceae</taxon>
        <taxon>Paenibacillus</taxon>
    </lineage>
</organism>
<dbReference type="Gene3D" id="1.10.260.40">
    <property type="entry name" value="lambda repressor-like DNA-binding domains"/>
    <property type="match status" value="1"/>
</dbReference>
<keyword evidence="1" id="KW-0238">DNA-binding</keyword>
<evidence type="ECO:0000259" key="2">
    <source>
        <dbReference type="PROSITE" id="PS50943"/>
    </source>
</evidence>
<comment type="caution">
    <text evidence="3">The sequence shown here is derived from an EMBL/GenBank/DDBJ whole genome shotgun (WGS) entry which is preliminary data.</text>
</comment>
<feature type="domain" description="HTH cro/C1-type" evidence="2">
    <location>
        <begin position="8"/>
        <end position="62"/>
    </location>
</feature>
<dbReference type="GO" id="GO:0005829">
    <property type="term" value="C:cytosol"/>
    <property type="evidence" value="ECO:0007669"/>
    <property type="project" value="TreeGrafter"/>
</dbReference>
<accession>A0A229UJ11</accession>
<evidence type="ECO:0000313" key="3">
    <source>
        <dbReference type="EMBL" id="OXM82899.1"/>
    </source>
</evidence>
<dbReference type="GO" id="GO:0003700">
    <property type="term" value="F:DNA-binding transcription factor activity"/>
    <property type="evidence" value="ECO:0007669"/>
    <property type="project" value="TreeGrafter"/>
</dbReference>
<proteinExistence type="predicted"/>
<dbReference type="PANTHER" id="PTHR46797:SF1">
    <property type="entry name" value="METHYLPHOSPHONATE SYNTHASE"/>
    <property type="match status" value="1"/>
</dbReference>
<dbReference type="RefSeq" id="WP_094018202.1">
    <property type="nucleotide sequence ID" value="NZ_NMQW01000053.1"/>
</dbReference>
<dbReference type="PANTHER" id="PTHR46797">
    <property type="entry name" value="HTH-TYPE TRANSCRIPTIONAL REGULATOR"/>
    <property type="match status" value="1"/>
</dbReference>
<dbReference type="OrthoDB" id="34624at2"/>
<dbReference type="SUPFAM" id="SSF47413">
    <property type="entry name" value="lambda repressor-like DNA-binding domains"/>
    <property type="match status" value="1"/>
</dbReference>
<dbReference type="Proteomes" id="UP000215509">
    <property type="component" value="Unassembled WGS sequence"/>
</dbReference>
<dbReference type="CDD" id="cd00093">
    <property type="entry name" value="HTH_XRE"/>
    <property type="match status" value="1"/>
</dbReference>
<dbReference type="InterPro" id="IPR001387">
    <property type="entry name" value="Cro/C1-type_HTH"/>
</dbReference>
<dbReference type="CDD" id="cd02209">
    <property type="entry name" value="cupin_XRE_C"/>
    <property type="match status" value="1"/>
</dbReference>
<dbReference type="InterPro" id="IPR011051">
    <property type="entry name" value="RmlC_Cupin_sf"/>
</dbReference>
<dbReference type="Gene3D" id="2.60.120.10">
    <property type="entry name" value="Jelly Rolls"/>
    <property type="match status" value="1"/>
</dbReference>
<dbReference type="InterPro" id="IPR050807">
    <property type="entry name" value="TransReg_Diox_bact_type"/>
</dbReference>